<evidence type="ECO:0000256" key="4">
    <source>
        <dbReference type="ARBA" id="ARBA00023212"/>
    </source>
</evidence>
<feature type="region of interest" description="Disordered" evidence="6">
    <location>
        <begin position="36"/>
        <end position="61"/>
    </location>
</feature>
<evidence type="ECO:0000256" key="5">
    <source>
        <dbReference type="ARBA" id="ARBA00023273"/>
    </source>
</evidence>
<reference evidence="8" key="1">
    <citation type="submission" date="2025-08" db="UniProtKB">
        <authorList>
            <consortium name="RefSeq"/>
        </authorList>
    </citation>
    <scope>IDENTIFICATION</scope>
    <source>
        <tissue evidence="8">Testes</tissue>
    </source>
</reference>
<name>A0ABM0MFP1_SACKO</name>
<dbReference type="PANTHER" id="PTHR12968">
    <property type="entry name" value="B9 DOMAIN-CONTAINING"/>
    <property type="match status" value="1"/>
</dbReference>
<accession>A0ABM0MFP1</accession>
<evidence type="ECO:0000256" key="1">
    <source>
        <dbReference type="ARBA" id="ARBA00004120"/>
    </source>
</evidence>
<dbReference type="Pfam" id="PF07162">
    <property type="entry name" value="B9-C2"/>
    <property type="match status" value="1"/>
</dbReference>
<evidence type="ECO:0000256" key="6">
    <source>
        <dbReference type="SAM" id="MobiDB-lite"/>
    </source>
</evidence>
<sequence length="536" mass="62180">MADVQADTGVAHYRSRDPIKNLRIKVTFKPVTSSSLVPTASLPSTDGGRIQDLNPPNHQQPQECETYTIRWQEKLFSKREVELYRDEQNCFSALDYKYHEEVIKLEEKGGRPTNRLFTYVDHDRFTDIDDRTTMMTTSPNEKPTWLAERVRNVRQRRVKDRGGREGENAMLAKLSPIINEPSEEFKLRTHFINTPFQAMRIMADLSAKGTQPEIGEEYLLCTIKVDVNGVISVKPDFNRHRPAYITVTSTAKRDAYEYTLQHVSKQMSREEQNREMRMNRELYSRHVDFMTACVGHEFEGVPNGVLRMLALGEIVSARNYEYDNLYIHYFIELPRNWSVARNQQLSGISENVAYFCCPFEFDLLYHNDDITEDDKYVMPHWPQLFVEVLSLDSWQRYRTEGYGYIDFPNTSGTHELEIKTWRPQGNSLIDEMRRFFIGGSPELEDPTYTAVPTTHEGEILSKFGFKTETTGSVKLRINILQQSQVFMESQTSKRKVGSLIDRLGGLSMQHSVQSVLELFQKARKKMQAARDSLQTL</sequence>
<keyword evidence="2" id="KW-0963">Cytoplasm</keyword>
<dbReference type="PANTHER" id="PTHR12968:SF4">
    <property type="entry name" value="TECTONIC-LIKE COMPLEX MEMBER MKS1"/>
    <property type="match status" value="1"/>
</dbReference>
<keyword evidence="7" id="KW-1185">Reference proteome</keyword>
<evidence type="ECO:0000313" key="7">
    <source>
        <dbReference type="Proteomes" id="UP000694865"/>
    </source>
</evidence>
<keyword evidence="4" id="KW-0206">Cytoskeleton</keyword>
<dbReference type="Proteomes" id="UP000694865">
    <property type="component" value="Unplaced"/>
</dbReference>
<protein>
    <submittedName>
        <fullName evidence="8">Meckel syndrome type 1 protein homolog</fullName>
    </submittedName>
</protein>
<evidence type="ECO:0000256" key="3">
    <source>
        <dbReference type="ARBA" id="ARBA00022794"/>
    </source>
</evidence>
<gene>
    <name evidence="8" type="primary">LOC100366464</name>
</gene>
<evidence type="ECO:0000256" key="2">
    <source>
        <dbReference type="ARBA" id="ARBA00022490"/>
    </source>
</evidence>
<dbReference type="RefSeq" id="XP_006818832.1">
    <property type="nucleotide sequence ID" value="XM_006818769.1"/>
</dbReference>
<evidence type="ECO:0000313" key="8">
    <source>
        <dbReference type="RefSeq" id="XP_006818832.1"/>
    </source>
</evidence>
<organism evidence="7 8">
    <name type="scientific">Saccoglossus kowalevskii</name>
    <name type="common">Acorn worm</name>
    <dbReference type="NCBI Taxonomy" id="10224"/>
    <lineage>
        <taxon>Eukaryota</taxon>
        <taxon>Metazoa</taxon>
        <taxon>Hemichordata</taxon>
        <taxon>Enteropneusta</taxon>
        <taxon>Harrimaniidae</taxon>
        <taxon>Saccoglossus</taxon>
    </lineage>
</organism>
<proteinExistence type="predicted"/>
<dbReference type="PROSITE" id="PS51381">
    <property type="entry name" value="C2_B9"/>
    <property type="match status" value="1"/>
</dbReference>
<comment type="subcellular location">
    <subcellularLocation>
        <location evidence="1">Cytoplasm</location>
        <location evidence="1">Cytoskeleton</location>
        <location evidence="1">Cilium basal body</location>
    </subcellularLocation>
</comment>
<dbReference type="GeneID" id="100366464"/>
<dbReference type="InterPro" id="IPR010796">
    <property type="entry name" value="C2_B9-type_dom"/>
</dbReference>
<keyword evidence="3" id="KW-0970">Cilium biogenesis/degradation</keyword>
<keyword evidence="5" id="KW-0966">Cell projection</keyword>